<proteinExistence type="predicted"/>
<comment type="caution">
    <text evidence="2">The sequence shown here is derived from an EMBL/GenBank/DDBJ whole genome shotgun (WGS) entry which is preliminary data.</text>
</comment>
<evidence type="ECO:0000256" key="1">
    <source>
        <dbReference type="SAM" id="Phobius"/>
    </source>
</evidence>
<feature type="transmembrane region" description="Helical" evidence="1">
    <location>
        <begin position="92"/>
        <end position="110"/>
    </location>
</feature>
<sequence>MRQAYRRCRRRHFPRAADVPILDQVPAEPRPLRGVTTMLGSALSNQVGAAVGAHAFGAIGPPGVVAVRQVVAAAVLLPVARPPLRRMTWPQWWPVLLLAVVFGCMNLALYTAIDRIGLGLAVTLEFLGPLGVALAASRSRRDLLIAAAVAAGVYVLVLPGPSSDGWGIAVGMAGGACWAAYIVLNR</sequence>
<accession>A0A323V3X2</accession>
<dbReference type="Proteomes" id="UP000247602">
    <property type="component" value="Unassembled WGS sequence"/>
</dbReference>
<feature type="non-terminal residue" evidence="2">
    <location>
        <position position="186"/>
    </location>
</feature>
<keyword evidence="1" id="KW-1133">Transmembrane helix</keyword>
<dbReference type="InterPro" id="IPR037185">
    <property type="entry name" value="EmrE-like"/>
</dbReference>
<name>A0A323V3X2_9ACTN</name>
<keyword evidence="1" id="KW-0812">Transmembrane</keyword>
<keyword evidence="1" id="KW-0472">Membrane</keyword>
<keyword evidence="3" id="KW-1185">Reference proteome</keyword>
<dbReference type="SUPFAM" id="SSF103481">
    <property type="entry name" value="Multidrug resistance efflux transporter EmrE"/>
    <property type="match status" value="1"/>
</dbReference>
<feature type="transmembrane region" description="Helical" evidence="1">
    <location>
        <begin position="166"/>
        <end position="184"/>
    </location>
</feature>
<feature type="transmembrane region" description="Helical" evidence="1">
    <location>
        <begin position="143"/>
        <end position="160"/>
    </location>
</feature>
<feature type="transmembrane region" description="Helical" evidence="1">
    <location>
        <begin position="116"/>
        <end position="136"/>
    </location>
</feature>
<reference evidence="2 3" key="1">
    <citation type="submission" date="2018-06" db="EMBL/GenBank/DDBJ databases">
        <title>Draft genome sequence of Modestobacter versicolor CP153-2.</title>
        <authorList>
            <person name="Gundlapally S.R."/>
        </authorList>
    </citation>
    <scope>NUCLEOTIDE SEQUENCE [LARGE SCALE GENOMIC DNA]</scope>
    <source>
        <strain evidence="2 3">CP153-2</strain>
    </source>
</reference>
<evidence type="ECO:0000313" key="2">
    <source>
        <dbReference type="EMBL" id="PZA19404.1"/>
    </source>
</evidence>
<evidence type="ECO:0000313" key="3">
    <source>
        <dbReference type="Proteomes" id="UP000247602"/>
    </source>
</evidence>
<organism evidence="2 3">
    <name type="scientific">Modestobacter versicolor</name>
    <dbReference type="NCBI Taxonomy" id="429133"/>
    <lineage>
        <taxon>Bacteria</taxon>
        <taxon>Bacillati</taxon>
        <taxon>Actinomycetota</taxon>
        <taxon>Actinomycetes</taxon>
        <taxon>Geodermatophilales</taxon>
        <taxon>Geodermatophilaceae</taxon>
        <taxon>Modestobacter</taxon>
    </lineage>
</organism>
<gene>
    <name evidence="2" type="ORF">DMO24_20915</name>
</gene>
<dbReference type="AlphaFoldDB" id="A0A323V3X2"/>
<protein>
    <submittedName>
        <fullName evidence="2">EamA family transporter</fullName>
    </submittedName>
</protein>
<dbReference type="EMBL" id="QKNV01000345">
    <property type="protein sequence ID" value="PZA19404.1"/>
    <property type="molecule type" value="Genomic_DNA"/>
</dbReference>